<dbReference type="SUPFAM" id="SSF56672">
    <property type="entry name" value="DNA/RNA polymerases"/>
    <property type="match status" value="1"/>
</dbReference>
<dbReference type="Pfam" id="PF00078">
    <property type="entry name" value="RVT_1"/>
    <property type="match status" value="1"/>
</dbReference>
<dbReference type="InterPro" id="IPR000477">
    <property type="entry name" value="RT_dom"/>
</dbReference>
<feature type="domain" description="Reverse transcriptase" evidence="1">
    <location>
        <begin position="111"/>
        <end position="269"/>
    </location>
</feature>
<dbReference type="PANTHER" id="PTHR46890:SF48">
    <property type="entry name" value="RNA-DIRECTED DNA POLYMERASE"/>
    <property type="match status" value="1"/>
</dbReference>
<name>A0AAW2L7Y5_SESRA</name>
<sequence>MITDYFKDLFQSSHPSDEDIEAVIGGMEARVSDDMNETLIQLFSAEEVRHAISQMYPYILSGPDGMLSFFNQEYWHIVGPEVTSFVLEFLNHRISDAKFNYTYVVLIPKCPKPETMSHFRPISLCTITHKIASKVLANRMKPLLSSIISESRFAFVPGRLITDNVLVAYEMNHYLAHKYGGTMGHAALKLDLSKAYDRVECIFPKRVLAKFGFHPSLILLCVSTSSYSIVLFGQLFGHSDPERGLRQGDLLSLYLFFFCVEALSHLISLAEANGDIRGVAVSCHGPVSPIYFLQMIRCVFAKPR</sequence>
<evidence type="ECO:0000313" key="2">
    <source>
        <dbReference type="EMBL" id="KAL0315361.1"/>
    </source>
</evidence>
<dbReference type="CDD" id="cd01650">
    <property type="entry name" value="RT_nLTR_like"/>
    <property type="match status" value="1"/>
</dbReference>
<evidence type="ECO:0000259" key="1">
    <source>
        <dbReference type="Pfam" id="PF00078"/>
    </source>
</evidence>
<reference evidence="2" key="2">
    <citation type="journal article" date="2024" name="Plant">
        <title>Genomic evolution and insights into agronomic trait innovations of Sesamum species.</title>
        <authorList>
            <person name="Miao H."/>
            <person name="Wang L."/>
            <person name="Qu L."/>
            <person name="Liu H."/>
            <person name="Sun Y."/>
            <person name="Le M."/>
            <person name="Wang Q."/>
            <person name="Wei S."/>
            <person name="Zheng Y."/>
            <person name="Lin W."/>
            <person name="Duan Y."/>
            <person name="Cao H."/>
            <person name="Xiong S."/>
            <person name="Wang X."/>
            <person name="Wei L."/>
            <person name="Li C."/>
            <person name="Ma Q."/>
            <person name="Ju M."/>
            <person name="Zhao R."/>
            <person name="Li G."/>
            <person name="Mu C."/>
            <person name="Tian Q."/>
            <person name="Mei H."/>
            <person name="Zhang T."/>
            <person name="Gao T."/>
            <person name="Zhang H."/>
        </authorList>
    </citation>
    <scope>NUCLEOTIDE SEQUENCE</scope>
    <source>
        <strain evidence="2">G02</strain>
    </source>
</reference>
<dbReference type="EMBL" id="JACGWJ010000025">
    <property type="protein sequence ID" value="KAL0315361.1"/>
    <property type="molecule type" value="Genomic_DNA"/>
</dbReference>
<proteinExistence type="predicted"/>
<protein>
    <recommendedName>
        <fullName evidence="1">Reverse transcriptase domain-containing protein</fullName>
    </recommendedName>
</protein>
<reference evidence="2" key="1">
    <citation type="submission" date="2020-06" db="EMBL/GenBank/DDBJ databases">
        <authorList>
            <person name="Li T."/>
            <person name="Hu X."/>
            <person name="Zhang T."/>
            <person name="Song X."/>
            <person name="Zhang H."/>
            <person name="Dai N."/>
            <person name="Sheng W."/>
            <person name="Hou X."/>
            <person name="Wei L."/>
        </authorList>
    </citation>
    <scope>NUCLEOTIDE SEQUENCE</scope>
    <source>
        <strain evidence="2">G02</strain>
        <tissue evidence="2">Leaf</tissue>
    </source>
</reference>
<gene>
    <name evidence="2" type="ORF">Sradi_5414300</name>
</gene>
<comment type="caution">
    <text evidence="2">The sequence shown here is derived from an EMBL/GenBank/DDBJ whole genome shotgun (WGS) entry which is preliminary data.</text>
</comment>
<dbReference type="AlphaFoldDB" id="A0AAW2L7Y5"/>
<dbReference type="InterPro" id="IPR052343">
    <property type="entry name" value="Retrotransposon-Effector_Assoc"/>
</dbReference>
<dbReference type="PANTHER" id="PTHR46890">
    <property type="entry name" value="NON-LTR RETROLELEMENT REVERSE TRANSCRIPTASE-LIKE PROTEIN-RELATED"/>
    <property type="match status" value="1"/>
</dbReference>
<accession>A0AAW2L7Y5</accession>
<dbReference type="InterPro" id="IPR043502">
    <property type="entry name" value="DNA/RNA_pol_sf"/>
</dbReference>
<organism evidence="2">
    <name type="scientific">Sesamum radiatum</name>
    <name type="common">Black benniseed</name>
    <dbReference type="NCBI Taxonomy" id="300843"/>
    <lineage>
        <taxon>Eukaryota</taxon>
        <taxon>Viridiplantae</taxon>
        <taxon>Streptophyta</taxon>
        <taxon>Embryophyta</taxon>
        <taxon>Tracheophyta</taxon>
        <taxon>Spermatophyta</taxon>
        <taxon>Magnoliopsida</taxon>
        <taxon>eudicotyledons</taxon>
        <taxon>Gunneridae</taxon>
        <taxon>Pentapetalae</taxon>
        <taxon>asterids</taxon>
        <taxon>lamiids</taxon>
        <taxon>Lamiales</taxon>
        <taxon>Pedaliaceae</taxon>
        <taxon>Sesamum</taxon>
    </lineage>
</organism>